<proteinExistence type="predicted"/>
<feature type="region of interest" description="Disordered" evidence="1">
    <location>
        <begin position="24"/>
        <end position="43"/>
    </location>
</feature>
<evidence type="ECO:0000256" key="1">
    <source>
        <dbReference type="SAM" id="MobiDB-lite"/>
    </source>
</evidence>
<sequence>MDPANDLRKVYGPSAEFAAIESALQSRLPSRSPDPDDPSDPDATALRALDCLVAQLSTLEELVDCNLTADTLWSRSHFLLYCDPTGQINDHLCTYEWDSSEATRRSLLGFDHRQTPELSFQQFIDQSFGLLPFREANALFIPKPPAIVRLLYTIIQDKEPLSFEILRRFSMPTGDWVPMYDPATGKKIANRFDEAVTRRRYILLAVVMLADENDLRLGDRVRTYALTD</sequence>
<dbReference type="AlphaFoldDB" id="A0A428PK81"/>
<accession>A0A428PK81</accession>
<reference evidence="2 3" key="1">
    <citation type="submission" date="2017-06" db="EMBL/GenBank/DDBJ databases">
        <title>Comparative genomic analysis of Ambrosia Fusariam Clade fungi.</title>
        <authorList>
            <person name="Stajich J.E."/>
            <person name="Carrillo J."/>
            <person name="Kijimoto T."/>
            <person name="Eskalen A."/>
            <person name="O'Donnell K."/>
            <person name="Kasson M."/>
        </authorList>
    </citation>
    <scope>NUCLEOTIDE SEQUENCE [LARGE SCALE GENOMIC DNA]</scope>
    <source>
        <strain evidence="2 3">NRRL62606</strain>
    </source>
</reference>
<dbReference type="Proteomes" id="UP000287972">
    <property type="component" value="Unassembled WGS sequence"/>
</dbReference>
<organism evidence="2 3">
    <name type="scientific">Fusarium floridanum</name>
    <dbReference type="NCBI Taxonomy" id="1325733"/>
    <lineage>
        <taxon>Eukaryota</taxon>
        <taxon>Fungi</taxon>
        <taxon>Dikarya</taxon>
        <taxon>Ascomycota</taxon>
        <taxon>Pezizomycotina</taxon>
        <taxon>Sordariomycetes</taxon>
        <taxon>Hypocreomycetidae</taxon>
        <taxon>Hypocreales</taxon>
        <taxon>Nectriaceae</taxon>
        <taxon>Fusarium</taxon>
        <taxon>Fusarium solani species complex</taxon>
    </lineage>
</organism>
<gene>
    <name evidence="2" type="ORF">CEP51_014898</name>
</gene>
<evidence type="ECO:0000313" key="2">
    <source>
        <dbReference type="EMBL" id="RSL53439.1"/>
    </source>
</evidence>
<name>A0A428PK81_9HYPO</name>
<evidence type="ECO:0000313" key="3">
    <source>
        <dbReference type="Proteomes" id="UP000287972"/>
    </source>
</evidence>
<dbReference type="EMBL" id="NKCL01000734">
    <property type="protein sequence ID" value="RSL53439.1"/>
    <property type="molecule type" value="Genomic_DNA"/>
</dbReference>
<protein>
    <submittedName>
        <fullName evidence="2">Uncharacterized protein</fullName>
    </submittedName>
</protein>
<keyword evidence="3" id="KW-1185">Reference proteome</keyword>
<comment type="caution">
    <text evidence="2">The sequence shown here is derived from an EMBL/GenBank/DDBJ whole genome shotgun (WGS) entry which is preliminary data.</text>
</comment>